<feature type="transmembrane region" description="Helical" evidence="7">
    <location>
        <begin position="385"/>
        <end position="408"/>
    </location>
</feature>
<feature type="transmembrane region" description="Helical" evidence="7">
    <location>
        <begin position="437"/>
        <end position="457"/>
    </location>
</feature>
<keyword evidence="9" id="KW-1185">Reference proteome</keyword>
<feature type="transmembrane region" description="Helical" evidence="7">
    <location>
        <begin position="463"/>
        <end position="487"/>
    </location>
</feature>
<feature type="transmembrane region" description="Helical" evidence="7">
    <location>
        <begin position="209"/>
        <end position="228"/>
    </location>
</feature>
<dbReference type="PANTHER" id="PTHR45649">
    <property type="entry name" value="AMINO-ACID PERMEASE BAT1"/>
    <property type="match status" value="1"/>
</dbReference>
<dbReference type="AlphaFoldDB" id="A0A2K3QLB6"/>
<feature type="transmembrane region" description="Helical" evidence="7">
    <location>
        <begin position="340"/>
        <end position="360"/>
    </location>
</feature>
<feature type="compositionally biased region" description="Low complexity" evidence="6">
    <location>
        <begin position="24"/>
        <end position="45"/>
    </location>
</feature>
<name>A0A2K3QLB6_9HYPO</name>
<evidence type="ECO:0000256" key="7">
    <source>
        <dbReference type="SAM" id="Phobius"/>
    </source>
</evidence>
<dbReference type="Gene3D" id="1.20.1740.10">
    <property type="entry name" value="Amino acid/polyamine transporter I"/>
    <property type="match status" value="1"/>
</dbReference>
<proteinExistence type="predicted"/>
<dbReference type="PANTHER" id="PTHR45649:SF4">
    <property type="entry name" value="TRANSPORTER, PUTATIVE (EUROFUNG)-RELATED"/>
    <property type="match status" value="1"/>
</dbReference>
<dbReference type="InterPro" id="IPR002293">
    <property type="entry name" value="AA/rel_permease1"/>
</dbReference>
<comment type="subcellular location">
    <subcellularLocation>
        <location evidence="1">Membrane</location>
        <topology evidence="1">Multi-pass membrane protein</topology>
    </subcellularLocation>
</comment>
<evidence type="ECO:0000256" key="4">
    <source>
        <dbReference type="ARBA" id="ARBA00022989"/>
    </source>
</evidence>
<sequence length="579" mass="62664">MSSPVRLPAGYKKGLRGTAPNPPADAAANGDACKTGGAAEAAAETDQGNSLEGNDERQAATKSTPDDAVHMRRMGRSQELVRHFRLVSVASFVAVATAAWEIGLFEITPGLTGGGRPALVYSVLWNFVGFGPIYLSMAEMASMAPIAGAQYHWVSEFSPESLQKILSYLTGWTSTLAWQSGNAIGVFLVATIIQSIISINVPDYAFPRWHATLLVIGAVGIALSGIIFGSKVLPHWQNAVFAIYVVAYFVFIIPIWVNAPRVTSEQVWTGFEGSGGWPSLSLSVMIGQLSGIYTQLGVDAVGFHNPPNSCIERLMAAKAVHMSEEVKDAARSVPKAMMGIYVVNFCLIFPAILTVCYHISSVSDALADPTTYPTIHVLRQSMSDAWVTVILVIVVVLLNCSNITYLAAVSRDLFAFARDQGLPFSGWISRVDERRSIPQNACILTGIISICLGLIYIGNPVAFYAITSLLTVALLQCYSLSIGCLLWRRIHHPETLPRAQFPLGRFGIPTNAAAVAYASWGFFWSFWPQAYPVTAAGFNWSSVIFVSVLIVALVYYVFVAHRKYTGPVALVEGRKVHAS</sequence>
<dbReference type="STRING" id="45235.A0A2K3QLB6"/>
<feature type="transmembrane region" description="Helical" evidence="7">
    <location>
        <begin position="176"/>
        <end position="197"/>
    </location>
</feature>
<feature type="transmembrane region" description="Helical" evidence="7">
    <location>
        <begin position="80"/>
        <end position="99"/>
    </location>
</feature>
<protein>
    <recommendedName>
        <fullName evidence="10">Amino-acid permease</fullName>
    </recommendedName>
</protein>
<keyword evidence="3 7" id="KW-0812">Transmembrane</keyword>
<feature type="transmembrane region" description="Helical" evidence="7">
    <location>
        <begin position="508"/>
        <end position="527"/>
    </location>
</feature>
<evidence type="ECO:0000313" key="9">
    <source>
        <dbReference type="Proteomes" id="UP000236621"/>
    </source>
</evidence>
<evidence type="ECO:0000256" key="6">
    <source>
        <dbReference type="SAM" id="MobiDB-lite"/>
    </source>
</evidence>
<evidence type="ECO:0000256" key="1">
    <source>
        <dbReference type="ARBA" id="ARBA00004141"/>
    </source>
</evidence>
<keyword evidence="4 7" id="KW-1133">Transmembrane helix</keyword>
<feature type="transmembrane region" description="Helical" evidence="7">
    <location>
        <begin position="240"/>
        <end position="257"/>
    </location>
</feature>
<dbReference type="EMBL" id="NRSZ01000278">
    <property type="protein sequence ID" value="PNY28326.1"/>
    <property type="molecule type" value="Genomic_DNA"/>
</dbReference>
<keyword evidence="2" id="KW-0813">Transport</keyword>
<dbReference type="GO" id="GO:0016020">
    <property type="term" value="C:membrane"/>
    <property type="evidence" value="ECO:0007669"/>
    <property type="project" value="UniProtKB-SubCell"/>
</dbReference>
<accession>A0A2K3QLB6</accession>
<feature type="compositionally biased region" description="Basic and acidic residues" evidence="6">
    <location>
        <begin position="54"/>
        <end position="68"/>
    </location>
</feature>
<dbReference type="Pfam" id="PF13520">
    <property type="entry name" value="AA_permease_2"/>
    <property type="match status" value="1"/>
</dbReference>
<evidence type="ECO:0000313" key="8">
    <source>
        <dbReference type="EMBL" id="PNY28326.1"/>
    </source>
</evidence>
<evidence type="ECO:0008006" key="10">
    <source>
        <dbReference type="Google" id="ProtNLM"/>
    </source>
</evidence>
<comment type="caution">
    <text evidence="8">The sequence shown here is derived from an EMBL/GenBank/DDBJ whole genome shotgun (WGS) entry which is preliminary data.</text>
</comment>
<gene>
    <name evidence="8" type="ORF">TCAP_01746</name>
</gene>
<feature type="transmembrane region" description="Helical" evidence="7">
    <location>
        <begin position="539"/>
        <end position="558"/>
    </location>
</feature>
<organism evidence="8 9">
    <name type="scientific">Tolypocladium capitatum</name>
    <dbReference type="NCBI Taxonomy" id="45235"/>
    <lineage>
        <taxon>Eukaryota</taxon>
        <taxon>Fungi</taxon>
        <taxon>Dikarya</taxon>
        <taxon>Ascomycota</taxon>
        <taxon>Pezizomycotina</taxon>
        <taxon>Sordariomycetes</taxon>
        <taxon>Hypocreomycetidae</taxon>
        <taxon>Hypocreales</taxon>
        <taxon>Ophiocordycipitaceae</taxon>
        <taxon>Tolypocladium</taxon>
    </lineage>
</organism>
<keyword evidence="5 7" id="KW-0472">Membrane</keyword>
<dbReference type="Proteomes" id="UP000236621">
    <property type="component" value="Unassembled WGS sequence"/>
</dbReference>
<evidence type="ECO:0000256" key="3">
    <source>
        <dbReference type="ARBA" id="ARBA00022692"/>
    </source>
</evidence>
<reference evidence="8 9" key="1">
    <citation type="submission" date="2017-08" db="EMBL/GenBank/DDBJ databases">
        <title>Harnessing the power of phylogenomics to disentangle the directionality and signatures of interkingdom host jumping in the parasitic fungal genus Tolypocladium.</title>
        <authorList>
            <person name="Quandt C.A."/>
            <person name="Patterson W."/>
            <person name="Spatafora J.W."/>
        </authorList>
    </citation>
    <scope>NUCLEOTIDE SEQUENCE [LARGE SCALE GENOMIC DNA]</scope>
    <source>
        <strain evidence="8 9">CBS 113982</strain>
    </source>
</reference>
<feature type="region of interest" description="Disordered" evidence="6">
    <location>
        <begin position="1"/>
        <end position="68"/>
    </location>
</feature>
<evidence type="ECO:0000256" key="5">
    <source>
        <dbReference type="ARBA" id="ARBA00023136"/>
    </source>
</evidence>
<dbReference type="OrthoDB" id="3257095at2759"/>
<dbReference type="PIRSF" id="PIRSF006060">
    <property type="entry name" value="AA_transporter"/>
    <property type="match status" value="1"/>
</dbReference>
<dbReference type="GO" id="GO:0022857">
    <property type="term" value="F:transmembrane transporter activity"/>
    <property type="evidence" value="ECO:0007669"/>
    <property type="project" value="InterPro"/>
</dbReference>
<evidence type="ECO:0000256" key="2">
    <source>
        <dbReference type="ARBA" id="ARBA00022448"/>
    </source>
</evidence>
<feature type="transmembrane region" description="Helical" evidence="7">
    <location>
        <begin position="119"/>
        <end position="137"/>
    </location>
</feature>